<evidence type="ECO:0000313" key="2">
    <source>
        <dbReference type="EMBL" id="WLP85179.1"/>
    </source>
</evidence>
<dbReference type="EMBL" id="CP132191">
    <property type="protein sequence ID" value="WLP85179.1"/>
    <property type="molecule type" value="Genomic_DNA"/>
</dbReference>
<dbReference type="InterPro" id="IPR022382">
    <property type="entry name" value="Mycoplasma_peptidase_DUF31"/>
</dbReference>
<name>A0ABY9H9B3_9MOLU</name>
<evidence type="ECO:0000259" key="1">
    <source>
        <dbReference type="Pfam" id="PF01732"/>
    </source>
</evidence>
<dbReference type="Proteomes" id="UP001237011">
    <property type="component" value="Chromosome"/>
</dbReference>
<dbReference type="RefSeq" id="WP_305937617.1">
    <property type="nucleotide sequence ID" value="NZ_CP132191.1"/>
</dbReference>
<organism evidence="2 3">
    <name type="scientific">Mycoplasma seminis</name>
    <dbReference type="NCBI Taxonomy" id="512749"/>
    <lineage>
        <taxon>Bacteria</taxon>
        <taxon>Bacillati</taxon>
        <taxon>Mycoplasmatota</taxon>
        <taxon>Mollicutes</taxon>
        <taxon>Mycoplasmataceae</taxon>
        <taxon>Mycoplasma</taxon>
    </lineage>
</organism>
<feature type="domain" description="DUF31" evidence="1">
    <location>
        <begin position="15"/>
        <end position="128"/>
    </location>
</feature>
<reference evidence="2" key="1">
    <citation type="submission" date="2023-08" db="EMBL/GenBank/DDBJ databases">
        <title>Complete genome sequence of Mycoplasma seminis 2200.</title>
        <authorList>
            <person name="Spergser J."/>
        </authorList>
    </citation>
    <scope>NUCLEOTIDE SEQUENCE [LARGE SCALE GENOMIC DNA]</scope>
    <source>
        <strain evidence="2">2200</strain>
    </source>
</reference>
<protein>
    <recommendedName>
        <fullName evidence="1">DUF31 domain-containing protein</fullName>
    </recommendedName>
</protein>
<gene>
    <name evidence="2" type="ORF">Q8852_02545</name>
</gene>
<sequence length="218" mass="24795">MITQHLVYYLSNDIKKYFGDIKYSTQPSAEYFAGYPFVNQRENKVMYNVANNKMNVLGNTISGYTHNPFIVIDQDNGEANRTHGLQFNNEQQALFYGLAYRTFQNSEVLGGASGSMMTNEANLPIGLVLGHETSSTRVLNDENKWITLHTALSIAFSLNRPFYSNKTHSVVQTYNLIDGSDKSKHPHQITSYREQLYKVYGNSYQTTLFTRTNEKAGN</sequence>
<accession>A0ABY9H9B3</accession>
<keyword evidence="3" id="KW-1185">Reference proteome</keyword>
<dbReference type="Pfam" id="PF01732">
    <property type="entry name" value="Mycop_pep_DUF31"/>
    <property type="match status" value="1"/>
</dbReference>
<proteinExistence type="predicted"/>
<evidence type="ECO:0000313" key="3">
    <source>
        <dbReference type="Proteomes" id="UP001237011"/>
    </source>
</evidence>